<feature type="region of interest" description="Disordered" evidence="1">
    <location>
        <begin position="1"/>
        <end position="52"/>
    </location>
</feature>
<dbReference type="AlphaFoldDB" id="A0A803QJP3"/>
<sequence>MMLEKTQQIAPVQLNNRRRKQHQSHVQTSKLLDVHTPSSPSSRPLTIQTPSSDYWDDIKSPLSSRCIHETIDLIKDGARISIGVGTSVNIIGDPWLPHDNNPYVTTDHPGLVNFIVQSLFHVGRRAWDVDVVRDLFEDRDADLI</sequence>
<keyword evidence="3" id="KW-1185">Reference proteome</keyword>
<feature type="compositionally biased region" description="Polar residues" evidence="1">
    <location>
        <begin position="24"/>
        <end position="52"/>
    </location>
</feature>
<evidence type="ECO:0000256" key="1">
    <source>
        <dbReference type="SAM" id="MobiDB-lite"/>
    </source>
</evidence>
<dbReference type="Gramene" id="evm.model.10.1427">
    <property type="protein sequence ID" value="cds.evm.model.10.1427"/>
    <property type="gene ID" value="evm.TU.10.1427"/>
</dbReference>
<dbReference type="EnsemblPlants" id="evm.model.10.1427">
    <property type="protein sequence ID" value="cds.evm.model.10.1427"/>
    <property type="gene ID" value="evm.TU.10.1427"/>
</dbReference>
<organism evidence="2 3">
    <name type="scientific">Cannabis sativa</name>
    <name type="common">Hemp</name>
    <name type="synonym">Marijuana</name>
    <dbReference type="NCBI Taxonomy" id="3483"/>
    <lineage>
        <taxon>Eukaryota</taxon>
        <taxon>Viridiplantae</taxon>
        <taxon>Streptophyta</taxon>
        <taxon>Embryophyta</taxon>
        <taxon>Tracheophyta</taxon>
        <taxon>Spermatophyta</taxon>
        <taxon>Magnoliopsida</taxon>
        <taxon>eudicotyledons</taxon>
        <taxon>Gunneridae</taxon>
        <taxon>Pentapetalae</taxon>
        <taxon>rosids</taxon>
        <taxon>fabids</taxon>
        <taxon>Rosales</taxon>
        <taxon>Cannabaceae</taxon>
        <taxon>Cannabis</taxon>
    </lineage>
</organism>
<evidence type="ECO:0000313" key="2">
    <source>
        <dbReference type="EnsemblPlants" id="cds.evm.model.10.1427"/>
    </source>
</evidence>
<name>A0A803QJP3_CANSA</name>
<dbReference type="EMBL" id="UZAU01000821">
    <property type="status" value="NOT_ANNOTATED_CDS"/>
    <property type="molecule type" value="Genomic_DNA"/>
</dbReference>
<dbReference type="Proteomes" id="UP000596661">
    <property type="component" value="Unassembled WGS sequence"/>
</dbReference>
<proteinExistence type="predicted"/>
<protein>
    <submittedName>
        <fullName evidence="2">Uncharacterized protein</fullName>
    </submittedName>
</protein>
<feature type="compositionally biased region" description="Polar residues" evidence="1">
    <location>
        <begin position="1"/>
        <end position="15"/>
    </location>
</feature>
<reference evidence="2" key="1">
    <citation type="submission" date="2021-03" db="UniProtKB">
        <authorList>
            <consortium name="EnsemblPlants"/>
        </authorList>
    </citation>
    <scope>IDENTIFICATION</scope>
</reference>
<accession>A0A803QJP3</accession>
<evidence type="ECO:0000313" key="3">
    <source>
        <dbReference type="Proteomes" id="UP000596661"/>
    </source>
</evidence>